<keyword evidence="7 12" id="KW-0378">Hydrolase</keyword>
<dbReference type="InterPro" id="IPR043579">
    <property type="entry name" value="CUTINASE_2"/>
</dbReference>
<dbReference type="EMBL" id="KN832884">
    <property type="protein sequence ID" value="KIM96535.1"/>
    <property type="molecule type" value="Genomic_DNA"/>
</dbReference>
<dbReference type="GO" id="GO:0050525">
    <property type="term" value="F:cutinase activity"/>
    <property type="evidence" value="ECO:0007669"/>
    <property type="project" value="UniProtKB-UniRule"/>
</dbReference>
<feature type="signal peptide" evidence="12">
    <location>
        <begin position="1"/>
        <end position="17"/>
    </location>
</feature>
<dbReference type="OrthoDB" id="3225429at2759"/>
<dbReference type="AlphaFoldDB" id="A0A0C3GK60"/>
<organism evidence="13 14">
    <name type="scientific">Oidiodendron maius (strain Zn)</name>
    <dbReference type="NCBI Taxonomy" id="913774"/>
    <lineage>
        <taxon>Eukaryota</taxon>
        <taxon>Fungi</taxon>
        <taxon>Dikarya</taxon>
        <taxon>Ascomycota</taxon>
        <taxon>Pezizomycotina</taxon>
        <taxon>Leotiomycetes</taxon>
        <taxon>Leotiomycetes incertae sedis</taxon>
        <taxon>Myxotrichaceae</taxon>
        <taxon>Oidiodendron</taxon>
    </lineage>
</organism>
<dbReference type="PANTHER" id="PTHR48250:SF3">
    <property type="entry name" value="CUTINASE 1-RELATED"/>
    <property type="match status" value="1"/>
</dbReference>
<keyword evidence="4 12" id="KW-0719">Serine esterase</keyword>
<dbReference type="EC" id="3.1.1.74" evidence="3 12"/>
<dbReference type="Pfam" id="PF01083">
    <property type="entry name" value="Cutinase"/>
    <property type="match status" value="1"/>
</dbReference>
<comment type="similarity">
    <text evidence="2 12">Belongs to the cutinase family.</text>
</comment>
<sequence>MKVQSIIASAFIWAAAASPVPNTLVARQSSESDELEDGPCKAVTFIFARGSLEAGNMGSIVGPQVCSDLKSLLGADTVACQGVGPPYDATLEDNLLPQNTSPADIGAATTLFDLANSKCPSTIVVAGGYSQGTAVMDGSIQALPSNIQSQVKAVVLFGFTRNEQDGGRIPNYPTSQTKVYCASGDLVCNGTLIITPAHLTYGVDAPDAASFLASFT</sequence>
<evidence type="ECO:0000256" key="2">
    <source>
        <dbReference type="ARBA" id="ARBA00007534"/>
    </source>
</evidence>
<feature type="disulfide bond" evidence="11">
    <location>
        <begin position="40"/>
        <end position="119"/>
    </location>
</feature>
<dbReference type="PRINTS" id="PR00129">
    <property type="entry name" value="CUTINASE"/>
</dbReference>
<feature type="active site" description="Nucleophile" evidence="10">
    <location>
        <position position="130"/>
    </location>
</feature>
<evidence type="ECO:0000256" key="12">
    <source>
        <dbReference type="RuleBase" id="RU361263"/>
    </source>
</evidence>
<evidence type="ECO:0000256" key="10">
    <source>
        <dbReference type="PIRSR" id="PIRSR611150-1"/>
    </source>
</evidence>
<dbReference type="SUPFAM" id="SSF53474">
    <property type="entry name" value="alpha/beta-Hydrolases"/>
    <property type="match status" value="1"/>
</dbReference>
<reference evidence="14" key="2">
    <citation type="submission" date="2015-01" db="EMBL/GenBank/DDBJ databases">
        <title>Evolutionary Origins and Diversification of the Mycorrhizal Mutualists.</title>
        <authorList>
            <consortium name="DOE Joint Genome Institute"/>
            <consortium name="Mycorrhizal Genomics Consortium"/>
            <person name="Kohler A."/>
            <person name="Kuo A."/>
            <person name="Nagy L.G."/>
            <person name="Floudas D."/>
            <person name="Copeland A."/>
            <person name="Barry K.W."/>
            <person name="Cichocki N."/>
            <person name="Veneault-Fourrey C."/>
            <person name="LaButti K."/>
            <person name="Lindquist E.A."/>
            <person name="Lipzen A."/>
            <person name="Lundell T."/>
            <person name="Morin E."/>
            <person name="Murat C."/>
            <person name="Riley R."/>
            <person name="Ohm R."/>
            <person name="Sun H."/>
            <person name="Tunlid A."/>
            <person name="Henrissat B."/>
            <person name="Grigoriev I.V."/>
            <person name="Hibbett D.S."/>
            <person name="Martin F."/>
        </authorList>
    </citation>
    <scope>NUCLEOTIDE SEQUENCE [LARGE SCALE GENOMIC DNA]</scope>
    <source>
        <strain evidence="14">Zn</strain>
    </source>
</reference>
<evidence type="ECO:0000256" key="3">
    <source>
        <dbReference type="ARBA" id="ARBA00013095"/>
    </source>
</evidence>
<keyword evidence="14" id="KW-1185">Reference proteome</keyword>
<keyword evidence="5 12" id="KW-0964">Secreted</keyword>
<evidence type="ECO:0000256" key="6">
    <source>
        <dbReference type="ARBA" id="ARBA00022729"/>
    </source>
</evidence>
<dbReference type="PROSITE" id="PS00931">
    <property type="entry name" value="CUTINASE_2"/>
    <property type="match status" value="1"/>
</dbReference>
<feature type="disulfide bond" evidence="11">
    <location>
        <begin position="181"/>
        <end position="188"/>
    </location>
</feature>
<feature type="chain" id="PRO_5005111302" description="Cutinase" evidence="12">
    <location>
        <begin position="18"/>
        <end position="216"/>
    </location>
</feature>
<dbReference type="InterPro" id="IPR029058">
    <property type="entry name" value="AB_hydrolase_fold"/>
</dbReference>
<protein>
    <recommendedName>
        <fullName evidence="3 12">Cutinase</fullName>
        <ecNumber evidence="3 12">3.1.1.74</ecNumber>
    </recommendedName>
</protein>
<evidence type="ECO:0000313" key="13">
    <source>
        <dbReference type="EMBL" id="KIM96535.1"/>
    </source>
</evidence>
<evidence type="ECO:0000256" key="8">
    <source>
        <dbReference type="ARBA" id="ARBA00023157"/>
    </source>
</evidence>
<dbReference type="PANTHER" id="PTHR48250">
    <property type="entry name" value="CUTINASE 2-RELATED"/>
    <property type="match status" value="1"/>
</dbReference>
<dbReference type="Gene3D" id="3.40.50.1820">
    <property type="entry name" value="alpha/beta hydrolase"/>
    <property type="match status" value="1"/>
</dbReference>
<evidence type="ECO:0000256" key="9">
    <source>
        <dbReference type="ARBA" id="ARBA00034045"/>
    </source>
</evidence>
<reference evidence="13 14" key="1">
    <citation type="submission" date="2014-04" db="EMBL/GenBank/DDBJ databases">
        <authorList>
            <consortium name="DOE Joint Genome Institute"/>
            <person name="Kuo A."/>
            <person name="Martino E."/>
            <person name="Perotto S."/>
            <person name="Kohler A."/>
            <person name="Nagy L.G."/>
            <person name="Floudas D."/>
            <person name="Copeland A."/>
            <person name="Barry K.W."/>
            <person name="Cichocki N."/>
            <person name="Veneault-Fourrey C."/>
            <person name="LaButti K."/>
            <person name="Lindquist E.A."/>
            <person name="Lipzen A."/>
            <person name="Lundell T."/>
            <person name="Morin E."/>
            <person name="Murat C."/>
            <person name="Sun H."/>
            <person name="Tunlid A."/>
            <person name="Henrissat B."/>
            <person name="Grigoriev I.V."/>
            <person name="Hibbett D.S."/>
            <person name="Martin F."/>
            <person name="Nordberg H.P."/>
            <person name="Cantor M.N."/>
            <person name="Hua S.X."/>
        </authorList>
    </citation>
    <scope>NUCLEOTIDE SEQUENCE [LARGE SCALE GENOMIC DNA]</scope>
    <source>
        <strain evidence="13 14">Zn</strain>
    </source>
</reference>
<evidence type="ECO:0000256" key="5">
    <source>
        <dbReference type="ARBA" id="ARBA00022525"/>
    </source>
</evidence>
<evidence type="ECO:0000256" key="1">
    <source>
        <dbReference type="ARBA" id="ARBA00004613"/>
    </source>
</evidence>
<dbReference type="PROSITE" id="PS00155">
    <property type="entry name" value="CUTINASE_1"/>
    <property type="match status" value="1"/>
</dbReference>
<dbReference type="InterPro" id="IPR011150">
    <property type="entry name" value="Cutinase_monf"/>
</dbReference>
<evidence type="ECO:0000256" key="11">
    <source>
        <dbReference type="PIRSR" id="PIRSR611150-2"/>
    </source>
</evidence>
<dbReference type="SMART" id="SM01110">
    <property type="entry name" value="Cutinase"/>
    <property type="match status" value="1"/>
</dbReference>
<comment type="function">
    <text evidence="12">Catalyzes the hydrolysis of complex carboxylic polyesters found in the cell wall of plants. Degrades cutin, a macromolecule that forms the structure of the plant cuticle.</text>
</comment>
<gene>
    <name evidence="13" type="ORF">OIDMADRAFT_131913</name>
</gene>
<dbReference type="InterPro" id="IPR000675">
    <property type="entry name" value="Cutinase/axe"/>
</dbReference>
<dbReference type="InParanoid" id="A0A0C3GK60"/>
<keyword evidence="6 12" id="KW-0732">Signal</keyword>
<accession>A0A0C3GK60</accession>
<evidence type="ECO:0000256" key="7">
    <source>
        <dbReference type="ARBA" id="ARBA00022801"/>
    </source>
</evidence>
<dbReference type="GO" id="GO:0005576">
    <property type="term" value="C:extracellular region"/>
    <property type="evidence" value="ECO:0007669"/>
    <property type="project" value="UniProtKB-SubCell"/>
</dbReference>
<name>A0A0C3GK60_OIDMZ</name>
<feature type="active site" description="Proton donor/acceptor" evidence="10">
    <location>
        <position position="198"/>
    </location>
</feature>
<evidence type="ECO:0000256" key="4">
    <source>
        <dbReference type="ARBA" id="ARBA00022487"/>
    </source>
</evidence>
<dbReference type="InterPro" id="IPR043580">
    <property type="entry name" value="CUTINASE_1"/>
</dbReference>
<evidence type="ECO:0000313" key="14">
    <source>
        <dbReference type="Proteomes" id="UP000054321"/>
    </source>
</evidence>
<dbReference type="HOGENOM" id="CLU_040058_2_0_1"/>
<dbReference type="Proteomes" id="UP000054321">
    <property type="component" value="Unassembled WGS sequence"/>
</dbReference>
<dbReference type="FunFam" id="3.40.50.1820:FF:000235">
    <property type="entry name" value="Cutinase 1"/>
    <property type="match status" value="1"/>
</dbReference>
<proteinExistence type="inferred from homology"/>
<dbReference type="GO" id="GO:0016052">
    <property type="term" value="P:carbohydrate catabolic process"/>
    <property type="evidence" value="ECO:0007669"/>
    <property type="project" value="TreeGrafter"/>
</dbReference>
<keyword evidence="8 11" id="KW-1015">Disulfide bond</keyword>
<comment type="catalytic activity">
    <reaction evidence="9 12">
        <text>cutin + H2O = cutin monomers.</text>
        <dbReference type="EC" id="3.1.1.74"/>
    </reaction>
</comment>
<comment type="subcellular location">
    <subcellularLocation>
        <location evidence="1 12">Secreted</location>
    </subcellularLocation>
</comment>
<feature type="active site" evidence="10">
    <location>
        <position position="185"/>
    </location>
</feature>